<dbReference type="PROSITE" id="PS50404">
    <property type="entry name" value="GST_NTER"/>
    <property type="match status" value="1"/>
</dbReference>
<dbReference type="Pfam" id="PF13409">
    <property type="entry name" value="GST_N_2"/>
    <property type="match status" value="1"/>
</dbReference>
<dbReference type="RefSeq" id="WP_137193164.1">
    <property type="nucleotide sequence ID" value="NZ_CP039964.1"/>
</dbReference>
<dbReference type="InterPro" id="IPR036282">
    <property type="entry name" value="Glutathione-S-Trfase_C_sf"/>
</dbReference>
<feature type="domain" description="GST C-terminal" evidence="2">
    <location>
        <begin position="96"/>
        <end position="236"/>
    </location>
</feature>
<dbReference type="SUPFAM" id="SSF47616">
    <property type="entry name" value="GST C-terminal domain-like"/>
    <property type="match status" value="1"/>
</dbReference>
<dbReference type="EMBL" id="CP039964">
    <property type="protein sequence ID" value="QCO55494.1"/>
    <property type="molecule type" value="Genomic_DNA"/>
</dbReference>
<dbReference type="SUPFAM" id="SSF52833">
    <property type="entry name" value="Thioredoxin-like"/>
    <property type="match status" value="1"/>
</dbReference>
<keyword evidence="4" id="KW-1185">Reference proteome</keyword>
<dbReference type="OrthoDB" id="7583243at2"/>
<organism evidence="3 4">
    <name type="scientific">Pseudorhodobacter turbinis</name>
    <dbReference type="NCBI Taxonomy" id="2500533"/>
    <lineage>
        <taxon>Bacteria</taxon>
        <taxon>Pseudomonadati</taxon>
        <taxon>Pseudomonadota</taxon>
        <taxon>Alphaproteobacteria</taxon>
        <taxon>Rhodobacterales</taxon>
        <taxon>Paracoccaceae</taxon>
        <taxon>Pseudorhodobacter</taxon>
    </lineage>
</organism>
<dbReference type="GO" id="GO:0016740">
    <property type="term" value="F:transferase activity"/>
    <property type="evidence" value="ECO:0007669"/>
    <property type="project" value="UniProtKB-KW"/>
</dbReference>
<dbReference type="Pfam" id="PF00043">
    <property type="entry name" value="GST_C"/>
    <property type="match status" value="1"/>
</dbReference>
<protein>
    <submittedName>
        <fullName evidence="3">Glutathione S-transferase family protein</fullName>
    </submittedName>
</protein>
<dbReference type="InterPro" id="IPR004045">
    <property type="entry name" value="Glutathione_S-Trfase_N"/>
</dbReference>
<feature type="domain" description="GST N-terminal" evidence="1">
    <location>
        <begin position="7"/>
        <end position="91"/>
    </location>
</feature>
<keyword evidence="3" id="KW-0808">Transferase</keyword>
<dbReference type="AlphaFoldDB" id="A0A4V1E0Q9"/>
<evidence type="ECO:0000313" key="4">
    <source>
        <dbReference type="Proteomes" id="UP000298631"/>
    </source>
</evidence>
<dbReference type="SFLD" id="SFLDS00019">
    <property type="entry name" value="Glutathione_Transferase_(cytos"/>
    <property type="match status" value="1"/>
</dbReference>
<accession>A0A4V1E0Q9</accession>
<sequence>MTKPYKLYYTTKTFTTESTGLIPRIALEELGLPYEVEEVELSPSPPDWYLGLNRRGQIPTLAVGHNDGPVVHIAPSPAILLALADRHPEGGLLPVIWVERAKCYAALIDMVENLHARFMPLFTPERYSTQDTDAGSTSLASCRSISAYFAEMDQRLSRQSFVVGTGYSLCDIYFYVMVRWYLDISPSDGLTPFESFTNISAYCRRIEARGAVQASLQKDEISKISTHESSEIRTGTEIDFT</sequence>
<dbReference type="Gene3D" id="1.20.1050.10">
    <property type="match status" value="1"/>
</dbReference>
<dbReference type="CDD" id="cd03057">
    <property type="entry name" value="GST_N_Beta"/>
    <property type="match status" value="1"/>
</dbReference>
<dbReference type="InterPro" id="IPR010987">
    <property type="entry name" value="Glutathione-S-Trfase_C-like"/>
</dbReference>
<dbReference type="Gene3D" id="3.40.30.10">
    <property type="entry name" value="Glutaredoxin"/>
    <property type="match status" value="1"/>
</dbReference>
<dbReference type="InterPro" id="IPR040079">
    <property type="entry name" value="Glutathione_S-Trfase"/>
</dbReference>
<dbReference type="SFLD" id="SFLDG00358">
    <property type="entry name" value="Main_(cytGST)"/>
    <property type="match status" value="1"/>
</dbReference>
<dbReference type="InterPro" id="IPR036249">
    <property type="entry name" value="Thioredoxin-like_sf"/>
</dbReference>
<dbReference type="PROSITE" id="PS50405">
    <property type="entry name" value="GST_CTER"/>
    <property type="match status" value="1"/>
</dbReference>
<evidence type="ECO:0000259" key="1">
    <source>
        <dbReference type="PROSITE" id="PS50404"/>
    </source>
</evidence>
<reference evidence="3 4" key="1">
    <citation type="submission" date="2019-05" db="EMBL/GenBank/DDBJ databases">
        <title>Pseudorhodobacter turbinis sp. nov., isolated from the gut of the Korean turban shell.</title>
        <authorList>
            <person name="Jeong Y.-S."/>
            <person name="Kang W.-R."/>
            <person name="Bae J.-W."/>
        </authorList>
    </citation>
    <scope>NUCLEOTIDE SEQUENCE [LARGE SCALE GENOMIC DNA]</scope>
    <source>
        <strain evidence="3 4">S12M18</strain>
    </source>
</reference>
<dbReference type="KEGG" id="pseb:EOK75_06840"/>
<dbReference type="Proteomes" id="UP000298631">
    <property type="component" value="Chromosome"/>
</dbReference>
<dbReference type="PANTHER" id="PTHR44051">
    <property type="entry name" value="GLUTATHIONE S-TRANSFERASE-RELATED"/>
    <property type="match status" value="1"/>
</dbReference>
<evidence type="ECO:0000313" key="3">
    <source>
        <dbReference type="EMBL" id="QCO55494.1"/>
    </source>
</evidence>
<proteinExistence type="predicted"/>
<dbReference type="PANTHER" id="PTHR44051:SF8">
    <property type="entry name" value="GLUTATHIONE S-TRANSFERASE GSTA"/>
    <property type="match status" value="1"/>
</dbReference>
<evidence type="ECO:0000259" key="2">
    <source>
        <dbReference type="PROSITE" id="PS50405"/>
    </source>
</evidence>
<name>A0A4V1E0Q9_9RHOB</name>
<gene>
    <name evidence="3" type="ORF">EOK75_06840</name>
</gene>
<dbReference type="InterPro" id="IPR004046">
    <property type="entry name" value="GST_C"/>
</dbReference>